<proteinExistence type="inferred from homology"/>
<dbReference type="PROSITE" id="PS50931">
    <property type="entry name" value="HTH_LYSR"/>
    <property type="match status" value="1"/>
</dbReference>
<dbReference type="InterPro" id="IPR036390">
    <property type="entry name" value="WH_DNA-bd_sf"/>
</dbReference>
<protein>
    <submittedName>
        <fullName evidence="6">LysR family transcriptional regulator</fullName>
    </submittedName>
</protein>
<evidence type="ECO:0000256" key="2">
    <source>
        <dbReference type="ARBA" id="ARBA00023015"/>
    </source>
</evidence>
<accession>A0A6P2M667</accession>
<dbReference type="InterPro" id="IPR005119">
    <property type="entry name" value="LysR_subst-bd"/>
</dbReference>
<dbReference type="EMBL" id="CABVPU010000012">
    <property type="protein sequence ID" value="VWB77350.1"/>
    <property type="molecule type" value="Genomic_DNA"/>
</dbReference>
<organism evidence="6 7">
    <name type="scientific">Burkholderia lata (strain ATCC 17760 / DSM 23089 / LMG 22485 / NCIMB 9086 / R18194 / 383)</name>
    <dbReference type="NCBI Taxonomy" id="482957"/>
    <lineage>
        <taxon>Bacteria</taxon>
        <taxon>Pseudomonadati</taxon>
        <taxon>Pseudomonadota</taxon>
        <taxon>Betaproteobacteria</taxon>
        <taxon>Burkholderiales</taxon>
        <taxon>Burkholderiaceae</taxon>
        <taxon>Burkholderia</taxon>
        <taxon>Burkholderia cepacia complex</taxon>
    </lineage>
</organism>
<dbReference type="CDD" id="cd08422">
    <property type="entry name" value="PBP2_CrgA_like"/>
    <property type="match status" value="1"/>
</dbReference>
<evidence type="ECO:0000256" key="3">
    <source>
        <dbReference type="ARBA" id="ARBA00023125"/>
    </source>
</evidence>
<dbReference type="SUPFAM" id="SSF53850">
    <property type="entry name" value="Periplasmic binding protein-like II"/>
    <property type="match status" value="1"/>
</dbReference>
<dbReference type="InterPro" id="IPR000847">
    <property type="entry name" value="LysR_HTH_N"/>
</dbReference>
<dbReference type="GO" id="GO:0043565">
    <property type="term" value="F:sequence-specific DNA binding"/>
    <property type="evidence" value="ECO:0007669"/>
    <property type="project" value="TreeGrafter"/>
</dbReference>
<dbReference type="Pfam" id="PF00126">
    <property type="entry name" value="HTH_1"/>
    <property type="match status" value="1"/>
</dbReference>
<comment type="similarity">
    <text evidence="1">Belongs to the LysR transcriptional regulatory family.</text>
</comment>
<dbReference type="SUPFAM" id="SSF46785">
    <property type="entry name" value="Winged helix' DNA-binding domain"/>
    <property type="match status" value="1"/>
</dbReference>
<evidence type="ECO:0000259" key="5">
    <source>
        <dbReference type="PROSITE" id="PS50931"/>
    </source>
</evidence>
<dbReference type="InterPro" id="IPR036388">
    <property type="entry name" value="WH-like_DNA-bd_sf"/>
</dbReference>
<evidence type="ECO:0000256" key="4">
    <source>
        <dbReference type="ARBA" id="ARBA00023163"/>
    </source>
</evidence>
<dbReference type="Proteomes" id="UP000494174">
    <property type="component" value="Unassembled WGS sequence"/>
</dbReference>
<dbReference type="InterPro" id="IPR058163">
    <property type="entry name" value="LysR-type_TF_proteobact-type"/>
</dbReference>
<feature type="domain" description="HTH lysR-type" evidence="5">
    <location>
        <begin position="15"/>
        <end position="72"/>
    </location>
</feature>
<sequence>MHAAPAGDSNKADMDKFSSLRAFVEVAEAGGFSRAGRRLDLAASSVVRAVDALEASLGAALLNRTTRQVTLTDAGSVYYARAKRLLDDLADADSLVSDRGDEPSGPLRVSVPVSYGTRCLAPHIATFLARYPKVGVDMQLTDERADLVLDRIDVAIRLGDAPPAADVIARPLGEFRRYVVASPGYLHAHGTPSAPQDLTDHACLRFDFGVDQQVWTFSGERTVTKTIVTGRLKSNHIEVLHSAALDGAGIALLPDWLVDTDIRSGRLKQLFGQYEVTPDATRSVVTALYLPSQRGSKRVSAFVDFVSTLIGTTP</sequence>
<keyword evidence="4" id="KW-0804">Transcription</keyword>
<dbReference type="Gene3D" id="1.10.10.10">
    <property type="entry name" value="Winged helix-like DNA-binding domain superfamily/Winged helix DNA-binding domain"/>
    <property type="match status" value="1"/>
</dbReference>
<dbReference type="GO" id="GO:0006351">
    <property type="term" value="P:DNA-templated transcription"/>
    <property type="evidence" value="ECO:0007669"/>
    <property type="project" value="TreeGrafter"/>
</dbReference>
<dbReference type="Gene3D" id="3.40.190.290">
    <property type="match status" value="1"/>
</dbReference>
<dbReference type="PANTHER" id="PTHR30537">
    <property type="entry name" value="HTH-TYPE TRANSCRIPTIONAL REGULATOR"/>
    <property type="match status" value="1"/>
</dbReference>
<dbReference type="AlphaFoldDB" id="A0A6P2M667"/>
<gene>
    <name evidence="6" type="ORF">BLA15945_03700</name>
</gene>
<keyword evidence="3" id="KW-0238">DNA-binding</keyword>
<evidence type="ECO:0000256" key="1">
    <source>
        <dbReference type="ARBA" id="ARBA00009437"/>
    </source>
</evidence>
<dbReference type="FunFam" id="1.10.10.10:FF:000001">
    <property type="entry name" value="LysR family transcriptional regulator"/>
    <property type="match status" value="1"/>
</dbReference>
<evidence type="ECO:0000313" key="6">
    <source>
        <dbReference type="EMBL" id="VWB77350.1"/>
    </source>
</evidence>
<dbReference type="Pfam" id="PF03466">
    <property type="entry name" value="LysR_substrate"/>
    <property type="match status" value="1"/>
</dbReference>
<keyword evidence="2" id="KW-0805">Transcription regulation</keyword>
<reference evidence="6 7" key="1">
    <citation type="submission" date="2019-09" db="EMBL/GenBank/DDBJ databases">
        <authorList>
            <person name="Depoorter E."/>
        </authorList>
    </citation>
    <scope>NUCLEOTIDE SEQUENCE [LARGE SCALE GENOMIC DNA]</scope>
    <source>
        <strain evidence="6">R-15945</strain>
    </source>
</reference>
<dbReference type="PANTHER" id="PTHR30537:SF5">
    <property type="entry name" value="HTH-TYPE TRANSCRIPTIONAL ACTIVATOR TTDR-RELATED"/>
    <property type="match status" value="1"/>
</dbReference>
<name>A0A6P2M667_BURL3</name>
<dbReference type="GO" id="GO:0003700">
    <property type="term" value="F:DNA-binding transcription factor activity"/>
    <property type="evidence" value="ECO:0007669"/>
    <property type="project" value="InterPro"/>
</dbReference>
<evidence type="ECO:0000313" key="7">
    <source>
        <dbReference type="Proteomes" id="UP000494174"/>
    </source>
</evidence>